<dbReference type="PRINTS" id="PR00237">
    <property type="entry name" value="GPCRRHODOPSN"/>
</dbReference>
<evidence type="ECO:0000256" key="3">
    <source>
        <dbReference type="ARBA" id="ARBA00022692"/>
    </source>
</evidence>
<feature type="transmembrane region" description="Helical" evidence="10">
    <location>
        <begin position="305"/>
        <end position="323"/>
    </location>
</feature>
<dbReference type="GO" id="GO:0004930">
    <property type="term" value="F:G protein-coupled receptor activity"/>
    <property type="evidence" value="ECO:0007669"/>
    <property type="project" value="UniProtKB-KW"/>
</dbReference>
<keyword evidence="7" id="KW-0675">Receptor</keyword>
<evidence type="ECO:0000256" key="9">
    <source>
        <dbReference type="SAM" id="MobiDB-lite"/>
    </source>
</evidence>
<feature type="transmembrane region" description="Helical" evidence="10">
    <location>
        <begin position="20"/>
        <end position="40"/>
    </location>
</feature>
<dbReference type="AlphaFoldDB" id="A0A8B7ZDB0"/>
<dbReference type="CDD" id="cd00637">
    <property type="entry name" value="7tm_classA_rhodopsin-like"/>
    <property type="match status" value="1"/>
</dbReference>
<feature type="transmembrane region" description="Helical" evidence="10">
    <location>
        <begin position="61"/>
        <end position="87"/>
    </location>
</feature>
<accession>A0A8B7ZDB0</accession>
<proteinExistence type="predicted"/>
<gene>
    <name evidence="13" type="primary">LOC110985798</name>
</gene>
<dbReference type="InterPro" id="IPR000276">
    <property type="entry name" value="GPCR_Rhodpsn"/>
</dbReference>
<keyword evidence="4 10" id="KW-1133">Transmembrane helix</keyword>
<keyword evidence="2" id="KW-1003">Cell membrane</keyword>
<keyword evidence="8" id="KW-0807">Transducer</keyword>
<evidence type="ECO:0000313" key="12">
    <source>
        <dbReference type="Proteomes" id="UP000694845"/>
    </source>
</evidence>
<dbReference type="RefSeq" id="XP_022102830.1">
    <property type="nucleotide sequence ID" value="XM_022247138.1"/>
</dbReference>
<keyword evidence="5" id="KW-0297">G-protein coupled receptor</keyword>
<organism evidence="12 13">
    <name type="scientific">Acanthaster planci</name>
    <name type="common">Crown-of-thorns starfish</name>
    <dbReference type="NCBI Taxonomy" id="133434"/>
    <lineage>
        <taxon>Eukaryota</taxon>
        <taxon>Metazoa</taxon>
        <taxon>Echinodermata</taxon>
        <taxon>Eleutherozoa</taxon>
        <taxon>Asterozoa</taxon>
        <taxon>Asteroidea</taxon>
        <taxon>Valvatacea</taxon>
        <taxon>Valvatida</taxon>
        <taxon>Acanthasteridae</taxon>
        <taxon>Acanthaster</taxon>
    </lineage>
</organism>
<keyword evidence="3 10" id="KW-0812">Transmembrane</keyword>
<protein>
    <submittedName>
        <fullName evidence="13">5-hydroxytryptamine receptor 4-like</fullName>
    </submittedName>
</protein>
<keyword evidence="12" id="KW-1185">Reference proteome</keyword>
<evidence type="ECO:0000256" key="4">
    <source>
        <dbReference type="ARBA" id="ARBA00022989"/>
    </source>
</evidence>
<feature type="transmembrane region" description="Helical" evidence="10">
    <location>
        <begin position="140"/>
        <end position="161"/>
    </location>
</feature>
<evidence type="ECO:0000313" key="13">
    <source>
        <dbReference type="RefSeq" id="XP_022102830.1"/>
    </source>
</evidence>
<dbReference type="PROSITE" id="PS50262">
    <property type="entry name" value="G_PROTEIN_RECEP_F1_2"/>
    <property type="match status" value="1"/>
</dbReference>
<feature type="domain" description="G-protein coupled receptors family 1 profile" evidence="11">
    <location>
        <begin position="40"/>
        <end position="322"/>
    </location>
</feature>
<dbReference type="Pfam" id="PF00001">
    <property type="entry name" value="7tm_1"/>
    <property type="match status" value="1"/>
</dbReference>
<evidence type="ECO:0000259" key="11">
    <source>
        <dbReference type="PROSITE" id="PS50262"/>
    </source>
</evidence>
<evidence type="ECO:0000256" key="2">
    <source>
        <dbReference type="ARBA" id="ARBA00022475"/>
    </source>
</evidence>
<dbReference type="OrthoDB" id="5967704at2759"/>
<feature type="transmembrane region" description="Helical" evidence="10">
    <location>
        <begin position="99"/>
        <end position="119"/>
    </location>
</feature>
<evidence type="ECO:0000256" key="5">
    <source>
        <dbReference type="ARBA" id="ARBA00023040"/>
    </source>
</evidence>
<dbReference type="OMA" id="ARTFLIM"/>
<dbReference type="KEGG" id="aplc:110985798"/>
<name>A0A8B7ZDB0_ACAPL</name>
<dbReference type="GO" id="GO:0005886">
    <property type="term" value="C:plasma membrane"/>
    <property type="evidence" value="ECO:0007669"/>
    <property type="project" value="UniProtKB-SubCell"/>
</dbReference>
<keyword evidence="6 10" id="KW-0472">Membrane</keyword>
<feature type="transmembrane region" description="Helical" evidence="10">
    <location>
        <begin position="189"/>
        <end position="211"/>
    </location>
</feature>
<dbReference type="Gene3D" id="1.20.1070.10">
    <property type="entry name" value="Rhodopsin 7-helix transmembrane proteins"/>
    <property type="match status" value="1"/>
</dbReference>
<evidence type="ECO:0000256" key="1">
    <source>
        <dbReference type="ARBA" id="ARBA00004651"/>
    </source>
</evidence>
<dbReference type="Proteomes" id="UP000694845">
    <property type="component" value="Unplaced"/>
</dbReference>
<feature type="region of interest" description="Disordered" evidence="9">
    <location>
        <begin position="234"/>
        <end position="262"/>
    </location>
</feature>
<comment type="subcellular location">
    <subcellularLocation>
        <location evidence="1">Cell membrane</location>
        <topology evidence="1">Multi-pass membrane protein</topology>
    </subcellularLocation>
</comment>
<dbReference type="GeneID" id="110985798"/>
<evidence type="ECO:0000256" key="7">
    <source>
        <dbReference type="ARBA" id="ARBA00023170"/>
    </source>
</evidence>
<evidence type="ECO:0000256" key="6">
    <source>
        <dbReference type="ARBA" id="ARBA00023136"/>
    </source>
</evidence>
<evidence type="ECO:0000256" key="8">
    <source>
        <dbReference type="ARBA" id="ARBA00023224"/>
    </source>
</evidence>
<dbReference type="PANTHER" id="PTHR24249">
    <property type="entry name" value="HISTAMINE RECEPTOR-RELATED G-PROTEIN COUPLED RECEPTOR"/>
    <property type="match status" value="1"/>
</dbReference>
<dbReference type="InterPro" id="IPR017452">
    <property type="entry name" value="GPCR_Rhodpsn_7TM"/>
</dbReference>
<feature type="transmembrane region" description="Helical" evidence="10">
    <location>
        <begin position="267"/>
        <end position="285"/>
    </location>
</feature>
<dbReference type="SUPFAM" id="SSF81321">
    <property type="entry name" value="Family A G protein-coupled receptor-like"/>
    <property type="match status" value="1"/>
</dbReference>
<dbReference type="InterPro" id="IPR050569">
    <property type="entry name" value="TAAR"/>
</dbReference>
<sequence>MDFQTSTDGEMTSQSPYDVSVVSVIKACLLGVTAASILLGNTTCLIVLRYTHDGVSPVTKLFLISLTTSDLLVGVLVCIPIVGSTALQSWPYGDTYCTVVAMCHALYFNAGLSVLAINIERYIAVIWPLRYPFIVTMARAAIVEIFIVAILLLWTLLYVLLPGRKSFYYSNFNQCFIDFVVGTDFLGHLGMTVFIAVPLLVTVILHARLFLLANRHASRVGNITLGVINSDGRDTENVASKPEQVEPPLDTQHKERLRTRKSPDAKAARTFLIMAVVLTVSWTPYYTTIAWENLRTDPVPEALAFVSQILLFLNSVWNVIIYYTRNRSFRKTANRLLGCCCRIRSRRRDQDTIT</sequence>
<reference evidence="13" key="1">
    <citation type="submission" date="2025-08" db="UniProtKB">
        <authorList>
            <consortium name="RefSeq"/>
        </authorList>
    </citation>
    <scope>IDENTIFICATION</scope>
</reference>
<evidence type="ECO:0000256" key="10">
    <source>
        <dbReference type="SAM" id="Phobius"/>
    </source>
</evidence>